<dbReference type="InterPro" id="IPR000835">
    <property type="entry name" value="HTH_MarR-typ"/>
</dbReference>
<evidence type="ECO:0000313" key="3">
    <source>
        <dbReference type="Proteomes" id="UP001595839"/>
    </source>
</evidence>
<dbReference type="PANTHER" id="PTHR39515">
    <property type="entry name" value="CONSERVED PROTEIN"/>
    <property type="match status" value="1"/>
</dbReference>
<organism evidence="2 3">
    <name type="scientific">Streptomyces vulcanius</name>
    <dbReference type="NCBI Taxonomy" id="1441876"/>
    <lineage>
        <taxon>Bacteria</taxon>
        <taxon>Bacillati</taxon>
        <taxon>Actinomycetota</taxon>
        <taxon>Actinomycetes</taxon>
        <taxon>Kitasatosporales</taxon>
        <taxon>Streptomycetaceae</taxon>
        <taxon>Streptomyces</taxon>
    </lineage>
</organism>
<proteinExistence type="predicted"/>
<dbReference type="SUPFAM" id="SSF46785">
    <property type="entry name" value="Winged helix' DNA-binding domain"/>
    <property type="match status" value="1"/>
</dbReference>
<dbReference type="Pfam" id="PF01047">
    <property type="entry name" value="MarR"/>
    <property type="match status" value="1"/>
</dbReference>
<protein>
    <submittedName>
        <fullName evidence="2">MarR family winged helix-turn-helix transcriptional regulator</fullName>
    </submittedName>
</protein>
<dbReference type="SMART" id="SM00347">
    <property type="entry name" value="HTH_MARR"/>
    <property type="match status" value="1"/>
</dbReference>
<dbReference type="InterPro" id="IPR052526">
    <property type="entry name" value="HTH-type_Bedaq_tolerance"/>
</dbReference>
<evidence type="ECO:0000259" key="1">
    <source>
        <dbReference type="PROSITE" id="PS50995"/>
    </source>
</evidence>
<dbReference type="Gene3D" id="1.10.10.10">
    <property type="entry name" value="Winged helix-like DNA-binding domain superfamily/Winged helix DNA-binding domain"/>
    <property type="match status" value="1"/>
</dbReference>
<dbReference type="InterPro" id="IPR036390">
    <property type="entry name" value="WH_DNA-bd_sf"/>
</dbReference>
<dbReference type="Proteomes" id="UP001595839">
    <property type="component" value="Unassembled WGS sequence"/>
</dbReference>
<sequence>METPTHEVEYEQMLLSRHSFLNQRGGRRKDSLMERSAYILLSRIRVQGPMSIGELSDAFGLDASTLNRQTAAAMRAGLIERIPDPEGGMARKFRLTGEGTRLLDEEREGIVDILEQVMRDWPHDDIAAFASYLRRFNNGIEAIGGRPWPRP</sequence>
<dbReference type="RefSeq" id="WP_381182321.1">
    <property type="nucleotide sequence ID" value="NZ_JBHSFK010000030.1"/>
</dbReference>
<feature type="domain" description="HTH marR-type" evidence="1">
    <location>
        <begin position="1"/>
        <end position="138"/>
    </location>
</feature>
<reference evidence="3" key="1">
    <citation type="journal article" date="2019" name="Int. J. Syst. Evol. Microbiol.">
        <title>The Global Catalogue of Microorganisms (GCM) 10K type strain sequencing project: providing services to taxonomists for standard genome sequencing and annotation.</title>
        <authorList>
            <consortium name="The Broad Institute Genomics Platform"/>
            <consortium name="The Broad Institute Genome Sequencing Center for Infectious Disease"/>
            <person name="Wu L."/>
            <person name="Ma J."/>
        </authorList>
    </citation>
    <scope>NUCLEOTIDE SEQUENCE [LARGE SCALE GENOMIC DNA]</scope>
    <source>
        <strain evidence="3">CGMCC 4.7177</strain>
    </source>
</reference>
<dbReference type="PANTHER" id="PTHR39515:SF2">
    <property type="entry name" value="HTH-TYPE TRANSCRIPTIONAL REGULATOR RV0880"/>
    <property type="match status" value="1"/>
</dbReference>
<comment type="caution">
    <text evidence="2">The sequence shown here is derived from an EMBL/GenBank/DDBJ whole genome shotgun (WGS) entry which is preliminary data.</text>
</comment>
<dbReference type="InterPro" id="IPR036388">
    <property type="entry name" value="WH-like_DNA-bd_sf"/>
</dbReference>
<keyword evidence="3" id="KW-1185">Reference proteome</keyword>
<name>A0ABV9B3B3_9ACTN</name>
<dbReference type="EMBL" id="JBHSFK010000030">
    <property type="protein sequence ID" value="MFC4505056.1"/>
    <property type="molecule type" value="Genomic_DNA"/>
</dbReference>
<gene>
    <name evidence="2" type="ORF">ACFPIH_37155</name>
</gene>
<accession>A0ABV9B3B3</accession>
<dbReference type="PROSITE" id="PS50995">
    <property type="entry name" value="HTH_MARR_2"/>
    <property type="match status" value="1"/>
</dbReference>
<evidence type="ECO:0000313" key="2">
    <source>
        <dbReference type="EMBL" id="MFC4505056.1"/>
    </source>
</evidence>